<dbReference type="PANTHER" id="PTHR31672">
    <property type="entry name" value="BNACNNG10540D PROTEIN"/>
    <property type="match status" value="1"/>
</dbReference>
<protein>
    <recommendedName>
        <fullName evidence="3">F-box domain-containing protein</fullName>
    </recommendedName>
</protein>
<accession>A0A022QCK2</accession>
<gene>
    <name evidence="1" type="ORF">MIMGU_mgv1a019597mg</name>
</gene>
<dbReference type="InterPro" id="IPR036047">
    <property type="entry name" value="F-box-like_dom_sf"/>
</dbReference>
<keyword evidence="2" id="KW-1185">Reference proteome</keyword>
<dbReference type="PANTHER" id="PTHR31672:SF13">
    <property type="entry name" value="F-BOX PROTEIN CPR30-LIKE"/>
    <property type="match status" value="1"/>
</dbReference>
<evidence type="ECO:0000313" key="1">
    <source>
        <dbReference type="EMBL" id="EYU25681.1"/>
    </source>
</evidence>
<dbReference type="AlphaFoldDB" id="A0A022QCK2"/>
<proteinExistence type="predicted"/>
<reference evidence="1 2" key="1">
    <citation type="journal article" date="2013" name="Proc. Natl. Acad. Sci. U.S.A.">
        <title>Fine-scale variation in meiotic recombination in Mimulus inferred from population shotgun sequencing.</title>
        <authorList>
            <person name="Hellsten U."/>
            <person name="Wright K.M."/>
            <person name="Jenkins J."/>
            <person name="Shu S."/>
            <person name="Yuan Y."/>
            <person name="Wessler S.R."/>
            <person name="Schmutz J."/>
            <person name="Willis J.H."/>
            <person name="Rokhsar D.S."/>
        </authorList>
    </citation>
    <scope>NUCLEOTIDE SEQUENCE [LARGE SCALE GENOMIC DNA]</scope>
    <source>
        <strain evidence="2">cv. DUN x IM62</strain>
    </source>
</reference>
<dbReference type="EMBL" id="KI631928">
    <property type="protein sequence ID" value="EYU25681.1"/>
    <property type="molecule type" value="Genomic_DNA"/>
</dbReference>
<evidence type="ECO:0000313" key="2">
    <source>
        <dbReference type="Proteomes" id="UP000030748"/>
    </source>
</evidence>
<dbReference type="Proteomes" id="UP000030748">
    <property type="component" value="Unassembled WGS sequence"/>
</dbReference>
<sequence>MGSNKQIKLGTEKGDDTTTTDFPDEQIMICFPVQILIRFKTVSKSWNNIISSPSFAKSHLNNYGKKNNFFALLAFDSTTEKWKLSLAMFGTKHLLNYQPSFTKTHSRPIDKIVGPFNGFICIYGTHRKIQEITLCNPCDRTIETLPSYPISDGDSIRFISKRSMGLGLDSVTNEIKLVQLLSYYCRIDRGLINGIRVDIYSPSTKTWRQLDDDAAAAATSPSFVKKAIGSYKDGSCAHWLDITQSLVLSFDMQKEVVVRTPLPIRINSSEKKIKIFAKESSSLDLFVYPRNQVSEENYLFERWELTGLGEQGKHWSWLTRIGPFLGVSKPVGALWSHVIVVRVGDNQGRPKPKASKAVALGLRKIENI</sequence>
<dbReference type="SUPFAM" id="SSF81383">
    <property type="entry name" value="F-box domain"/>
    <property type="match status" value="1"/>
</dbReference>
<evidence type="ECO:0008006" key="3">
    <source>
        <dbReference type="Google" id="ProtNLM"/>
    </source>
</evidence>
<dbReference type="InterPro" id="IPR050796">
    <property type="entry name" value="SCF_F-box_component"/>
</dbReference>
<organism evidence="1 2">
    <name type="scientific">Erythranthe guttata</name>
    <name type="common">Yellow monkey flower</name>
    <name type="synonym">Mimulus guttatus</name>
    <dbReference type="NCBI Taxonomy" id="4155"/>
    <lineage>
        <taxon>Eukaryota</taxon>
        <taxon>Viridiplantae</taxon>
        <taxon>Streptophyta</taxon>
        <taxon>Embryophyta</taxon>
        <taxon>Tracheophyta</taxon>
        <taxon>Spermatophyta</taxon>
        <taxon>Magnoliopsida</taxon>
        <taxon>eudicotyledons</taxon>
        <taxon>Gunneridae</taxon>
        <taxon>Pentapetalae</taxon>
        <taxon>asterids</taxon>
        <taxon>lamiids</taxon>
        <taxon>Lamiales</taxon>
        <taxon>Phrymaceae</taxon>
        <taxon>Erythranthe</taxon>
    </lineage>
</organism>
<name>A0A022QCK2_ERYGU</name>